<name>A0AA40F0D5_9PEZI</name>
<comment type="similarity">
    <text evidence="2">Belongs to the cytochrome P450 family.</text>
</comment>
<keyword evidence="4" id="KW-0560">Oxidoreductase</keyword>
<evidence type="ECO:0000256" key="4">
    <source>
        <dbReference type="ARBA" id="ARBA00023002"/>
    </source>
</evidence>
<keyword evidence="5 7" id="KW-0408">Iron</keyword>
<gene>
    <name evidence="8" type="ORF">B0T18DRAFT_436627</name>
</gene>
<keyword evidence="3 7" id="KW-0479">Metal-binding</keyword>
<dbReference type="CDD" id="cd11041">
    <property type="entry name" value="CYP503A1-like"/>
    <property type="match status" value="1"/>
</dbReference>
<dbReference type="InterPro" id="IPR036396">
    <property type="entry name" value="Cyt_P450_sf"/>
</dbReference>
<evidence type="ECO:0000256" key="3">
    <source>
        <dbReference type="ARBA" id="ARBA00022723"/>
    </source>
</evidence>
<evidence type="ECO:0000256" key="6">
    <source>
        <dbReference type="ARBA" id="ARBA00023033"/>
    </source>
</evidence>
<evidence type="ECO:0000256" key="7">
    <source>
        <dbReference type="PIRSR" id="PIRSR602403-1"/>
    </source>
</evidence>
<comment type="caution">
    <text evidence="8">The sequence shown here is derived from an EMBL/GenBank/DDBJ whole genome shotgun (WGS) entry which is preliminary data.</text>
</comment>
<evidence type="ECO:0000313" key="9">
    <source>
        <dbReference type="Proteomes" id="UP001172155"/>
    </source>
</evidence>
<dbReference type="GO" id="GO:0005506">
    <property type="term" value="F:iron ion binding"/>
    <property type="evidence" value="ECO:0007669"/>
    <property type="project" value="InterPro"/>
</dbReference>
<dbReference type="AlphaFoldDB" id="A0AA40F0D5"/>
<dbReference type="GO" id="GO:0004497">
    <property type="term" value="F:monooxygenase activity"/>
    <property type="evidence" value="ECO:0007669"/>
    <property type="project" value="UniProtKB-KW"/>
</dbReference>
<dbReference type="Proteomes" id="UP001172155">
    <property type="component" value="Unassembled WGS sequence"/>
</dbReference>
<proteinExistence type="inferred from homology"/>
<dbReference type="InterPro" id="IPR001128">
    <property type="entry name" value="Cyt_P450"/>
</dbReference>
<dbReference type="SUPFAM" id="SSF48264">
    <property type="entry name" value="Cytochrome P450"/>
    <property type="match status" value="1"/>
</dbReference>
<evidence type="ECO:0000256" key="2">
    <source>
        <dbReference type="ARBA" id="ARBA00010617"/>
    </source>
</evidence>
<reference evidence="8" key="1">
    <citation type="submission" date="2023-06" db="EMBL/GenBank/DDBJ databases">
        <title>Genome-scale phylogeny and comparative genomics of the fungal order Sordariales.</title>
        <authorList>
            <consortium name="Lawrence Berkeley National Laboratory"/>
            <person name="Hensen N."/>
            <person name="Bonometti L."/>
            <person name="Westerberg I."/>
            <person name="Brannstrom I.O."/>
            <person name="Guillou S."/>
            <person name="Cros-Aarteil S."/>
            <person name="Calhoun S."/>
            <person name="Haridas S."/>
            <person name="Kuo A."/>
            <person name="Mondo S."/>
            <person name="Pangilinan J."/>
            <person name="Riley R."/>
            <person name="LaButti K."/>
            <person name="Andreopoulos B."/>
            <person name="Lipzen A."/>
            <person name="Chen C."/>
            <person name="Yanf M."/>
            <person name="Daum C."/>
            <person name="Ng V."/>
            <person name="Clum A."/>
            <person name="Steindorff A."/>
            <person name="Ohm R."/>
            <person name="Martin F."/>
            <person name="Silar P."/>
            <person name="Natvig D."/>
            <person name="Lalanne C."/>
            <person name="Gautier V."/>
            <person name="Ament-velasquez S.L."/>
            <person name="Kruys A."/>
            <person name="Hutchinson M.I."/>
            <person name="Powell A.J."/>
            <person name="Barry K."/>
            <person name="Miller A.N."/>
            <person name="Grigoriev I.V."/>
            <person name="Debuchy R."/>
            <person name="Gladieux P."/>
            <person name="Thoren M.H."/>
            <person name="Johannesson H."/>
        </authorList>
    </citation>
    <scope>NUCLEOTIDE SEQUENCE</scope>
    <source>
        <strain evidence="8">SMH3187-1</strain>
    </source>
</reference>
<evidence type="ECO:0000256" key="5">
    <source>
        <dbReference type="ARBA" id="ARBA00023004"/>
    </source>
</evidence>
<organism evidence="8 9">
    <name type="scientific">Schizothecium vesticola</name>
    <dbReference type="NCBI Taxonomy" id="314040"/>
    <lineage>
        <taxon>Eukaryota</taxon>
        <taxon>Fungi</taxon>
        <taxon>Dikarya</taxon>
        <taxon>Ascomycota</taxon>
        <taxon>Pezizomycotina</taxon>
        <taxon>Sordariomycetes</taxon>
        <taxon>Sordariomycetidae</taxon>
        <taxon>Sordariales</taxon>
        <taxon>Schizotheciaceae</taxon>
        <taxon>Schizothecium</taxon>
    </lineage>
</organism>
<keyword evidence="6" id="KW-0503">Monooxygenase</keyword>
<keyword evidence="7" id="KW-0349">Heme</keyword>
<dbReference type="EMBL" id="JAUKUD010000003">
    <property type="protein sequence ID" value="KAK0748893.1"/>
    <property type="molecule type" value="Genomic_DNA"/>
</dbReference>
<evidence type="ECO:0000256" key="1">
    <source>
        <dbReference type="ARBA" id="ARBA00001971"/>
    </source>
</evidence>
<sequence length="381" mass="44123">MPDWCRRGETFHRALRHRQRDSLQIGYERYLKHGQAFKMRNYIEELPPQVYLPLKYLDEVKSAPQGKLSFPYFSRCQRYWLTAKTLGAAELSRNDEWLGITIGVTQTSMAAAHALRASWPWWTRWLARYVFPPVKKVLADRARAAEILRPILEERLLAQNQLFYAMAAIHSSTAILLSILYDLIDERHEHAKADLVGEIEQVHKEFGSWSRQAASKLVKLDSFMKESQRIHYVGHARVTRAAQVPFTFNDGLHLPKGTMIQLLHSGFQQDPDFFEDPETFDPWRFLEKRQEGDPNRFQFASLSEAETTFGAGFHACPKRNYATDIIKLVLVHLLTNYDIKYDSDTQRRPPQMAHDSATLPSLATSILYREKVSRVQSSKSV</sequence>
<comment type="cofactor">
    <cofactor evidence="1 7">
        <name>heme</name>
        <dbReference type="ChEBI" id="CHEBI:30413"/>
    </cofactor>
</comment>
<dbReference type="Gene3D" id="1.10.630.10">
    <property type="entry name" value="Cytochrome P450"/>
    <property type="match status" value="1"/>
</dbReference>
<dbReference type="Pfam" id="PF00067">
    <property type="entry name" value="p450"/>
    <property type="match status" value="1"/>
</dbReference>
<dbReference type="InterPro" id="IPR002403">
    <property type="entry name" value="Cyt_P450_E_grp-IV"/>
</dbReference>
<accession>A0AA40F0D5</accession>
<dbReference type="GO" id="GO:0020037">
    <property type="term" value="F:heme binding"/>
    <property type="evidence" value="ECO:0007669"/>
    <property type="project" value="InterPro"/>
</dbReference>
<dbReference type="PRINTS" id="PR00465">
    <property type="entry name" value="EP450IV"/>
</dbReference>
<dbReference type="PANTHER" id="PTHR46206">
    <property type="entry name" value="CYTOCHROME P450"/>
    <property type="match status" value="1"/>
</dbReference>
<dbReference type="GO" id="GO:0016705">
    <property type="term" value="F:oxidoreductase activity, acting on paired donors, with incorporation or reduction of molecular oxygen"/>
    <property type="evidence" value="ECO:0007669"/>
    <property type="project" value="InterPro"/>
</dbReference>
<evidence type="ECO:0000313" key="8">
    <source>
        <dbReference type="EMBL" id="KAK0748893.1"/>
    </source>
</evidence>
<dbReference type="PANTHER" id="PTHR46206:SF4">
    <property type="entry name" value="P450, PUTATIVE (EUROFUNG)-RELATED"/>
    <property type="match status" value="1"/>
</dbReference>
<feature type="binding site" description="axial binding residue" evidence="7">
    <location>
        <position position="316"/>
    </location>
    <ligand>
        <name>heme</name>
        <dbReference type="ChEBI" id="CHEBI:30413"/>
    </ligand>
    <ligandPart>
        <name>Fe</name>
        <dbReference type="ChEBI" id="CHEBI:18248"/>
    </ligandPart>
</feature>
<protein>
    <submittedName>
        <fullName evidence="8">Cytochrome P450</fullName>
    </submittedName>
</protein>
<keyword evidence="9" id="KW-1185">Reference proteome</keyword>